<dbReference type="PANTHER" id="PTHR30471:SF3">
    <property type="entry name" value="UPF0758 PROTEIN YEES-RELATED"/>
    <property type="match status" value="1"/>
</dbReference>
<dbReference type="eggNOG" id="COG2003">
    <property type="taxonomic scope" value="Bacteria"/>
</dbReference>
<dbReference type="InterPro" id="IPR010994">
    <property type="entry name" value="RuvA_2-like"/>
</dbReference>
<dbReference type="STRING" id="868864.Dester_0639"/>
<dbReference type="PANTHER" id="PTHR30471">
    <property type="entry name" value="DNA REPAIR PROTEIN RADC"/>
    <property type="match status" value="1"/>
</dbReference>
<evidence type="ECO:0000259" key="7">
    <source>
        <dbReference type="PROSITE" id="PS50249"/>
    </source>
</evidence>
<proteinExistence type="inferred from homology"/>
<protein>
    <submittedName>
        <fullName evidence="8">DNA repair protein RadC</fullName>
    </submittedName>
</protein>
<dbReference type="InterPro" id="IPR037518">
    <property type="entry name" value="MPN"/>
</dbReference>
<dbReference type="HOGENOM" id="CLU_073529_0_2_0"/>
<gene>
    <name evidence="8" type="ordered locus">Dester_0639</name>
</gene>
<keyword evidence="9" id="KW-1185">Reference proteome</keyword>
<dbReference type="EMBL" id="CP002543">
    <property type="protein sequence ID" value="ADY73290.1"/>
    <property type="molecule type" value="Genomic_DNA"/>
</dbReference>
<dbReference type="Gene3D" id="3.40.140.10">
    <property type="entry name" value="Cytidine Deaminase, domain 2"/>
    <property type="match status" value="1"/>
</dbReference>
<keyword evidence="1" id="KW-0645">Protease</keyword>
<dbReference type="InterPro" id="IPR020891">
    <property type="entry name" value="UPF0758_CS"/>
</dbReference>
<dbReference type="PROSITE" id="PS01302">
    <property type="entry name" value="UPF0758"/>
    <property type="match status" value="1"/>
</dbReference>
<reference evidence="8 9" key="1">
    <citation type="journal article" date="2011" name="Stand. Genomic Sci.">
        <title>Complete genome sequence of the thermophilic sulfur-reducer Desulfurobacterium thermolithotrophum type strain (BSA(T)) from a deep-sea hydrothermal vent.</title>
        <authorList>
            <person name="Goker M."/>
            <person name="Daligault H."/>
            <person name="Mwirichia R."/>
            <person name="Lapidus A."/>
            <person name="Lucas S."/>
            <person name="Deshpande S."/>
            <person name="Pagani I."/>
            <person name="Tapia R."/>
            <person name="Cheng J.F."/>
            <person name="Goodwin L."/>
            <person name="Pitluck S."/>
            <person name="Liolios K."/>
            <person name="Ivanova N."/>
            <person name="Mavromatis K."/>
            <person name="Mikhailova N."/>
            <person name="Pati A."/>
            <person name="Chen A."/>
            <person name="Palaniappan K."/>
            <person name="Han C."/>
            <person name="Land M."/>
            <person name="Hauser L."/>
            <person name="Pan C."/>
            <person name="Brambilla E.M."/>
            <person name="Rohde M."/>
            <person name="Spring S."/>
            <person name="Sikorski J."/>
            <person name="Wirth R."/>
            <person name="Detter J.C."/>
            <person name="Woyke T."/>
            <person name="Bristow J."/>
            <person name="Eisen J.A."/>
            <person name="Markowitz V."/>
            <person name="Hugenholtz P."/>
            <person name="Kyrpides N.C."/>
            <person name="Klenk H.P."/>
        </authorList>
    </citation>
    <scope>NUCLEOTIDE SEQUENCE [LARGE SCALE GENOMIC DNA]</scope>
    <source>
        <strain evidence="9">DSM 11699 / BSA</strain>
    </source>
</reference>
<feature type="domain" description="MPN" evidence="7">
    <location>
        <begin position="104"/>
        <end position="226"/>
    </location>
</feature>
<evidence type="ECO:0000256" key="3">
    <source>
        <dbReference type="ARBA" id="ARBA00022801"/>
    </source>
</evidence>
<evidence type="ECO:0000256" key="5">
    <source>
        <dbReference type="ARBA" id="ARBA00023049"/>
    </source>
</evidence>
<dbReference type="NCBIfam" id="TIGR00608">
    <property type="entry name" value="radc"/>
    <property type="match status" value="1"/>
</dbReference>
<dbReference type="RefSeq" id="WP_013638247.1">
    <property type="nucleotide sequence ID" value="NC_015185.1"/>
</dbReference>
<dbReference type="GO" id="GO:0008237">
    <property type="term" value="F:metallopeptidase activity"/>
    <property type="evidence" value="ECO:0007669"/>
    <property type="project" value="UniProtKB-KW"/>
</dbReference>
<dbReference type="SUPFAM" id="SSF47781">
    <property type="entry name" value="RuvA domain 2-like"/>
    <property type="match status" value="1"/>
</dbReference>
<name>F0S368_DESTD</name>
<keyword evidence="5" id="KW-0482">Metalloprotease</keyword>
<dbReference type="GO" id="GO:0046872">
    <property type="term" value="F:metal ion binding"/>
    <property type="evidence" value="ECO:0007669"/>
    <property type="project" value="UniProtKB-KW"/>
</dbReference>
<dbReference type="AlphaFoldDB" id="F0S368"/>
<evidence type="ECO:0000256" key="4">
    <source>
        <dbReference type="ARBA" id="ARBA00022833"/>
    </source>
</evidence>
<evidence type="ECO:0000256" key="1">
    <source>
        <dbReference type="ARBA" id="ARBA00022670"/>
    </source>
</evidence>
<dbReference type="PROSITE" id="PS50249">
    <property type="entry name" value="MPN"/>
    <property type="match status" value="1"/>
</dbReference>
<evidence type="ECO:0000313" key="9">
    <source>
        <dbReference type="Proteomes" id="UP000007102"/>
    </source>
</evidence>
<keyword evidence="4" id="KW-0862">Zinc</keyword>
<dbReference type="InParanoid" id="F0S368"/>
<keyword evidence="2" id="KW-0479">Metal-binding</keyword>
<evidence type="ECO:0000313" key="8">
    <source>
        <dbReference type="EMBL" id="ADY73290.1"/>
    </source>
</evidence>
<dbReference type="InterPro" id="IPR046778">
    <property type="entry name" value="UPF0758_N"/>
</dbReference>
<dbReference type="FunCoup" id="F0S368">
    <property type="interactions" value="158"/>
</dbReference>
<dbReference type="Pfam" id="PF20582">
    <property type="entry name" value="UPF0758_N"/>
    <property type="match status" value="1"/>
</dbReference>
<dbReference type="GO" id="GO:0006508">
    <property type="term" value="P:proteolysis"/>
    <property type="evidence" value="ECO:0007669"/>
    <property type="project" value="UniProtKB-KW"/>
</dbReference>
<dbReference type="Proteomes" id="UP000007102">
    <property type="component" value="Chromosome"/>
</dbReference>
<dbReference type="KEGG" id="dte:Dester_0639"/>
<dbReference type="CDD" id="cd08071">
    <property type="entry name" value="MPN_DUF2466"/>
    <property type="match status" value="1"/>
</dbReference>
<sequence>MSFYTIKDLPESDRPREKLLKFGVENLTDSELLAIILRTGLKGKNVLDLSREILEYFGGIPGISRAHIKELVSFKGLGKTKAVTLLASFEIGRRALLGNGNSPKITSPEDVVNLIWPKVNNLPVEIFGIVTLNTKGKLISIHEITKGGMNFTSISPKEVFHPAVKDMAAAVILFHNHPSGDPTPSKEDIEVTKRILEGAYLLEIEVLDHIVLSSNSYFSFKKEGLL</sequence>
<reference evidence="9" key="2">
    <citation type="submission" date="2011-02" db="EMBL/GenBank/DDBJ databases">
        <title>The complete genome of Desulfurobacterium thermolithotrophum DSM 11699.</title>
        <authorList>
            <consortium name="US DOE Joint Genome Institute (JGI-PGF)"/>
            <person name="Lucas S."/>
            <person name="Copeland A."/>
            <person name="Lapidus A."/>
            <person name="Bruce D."/>
            <person name="Goodwin L."/>
            <person name="Pitluck S."/>
            <person name="Kyrpides N."/>
            <person name="Mavromatis K."/>
            <person name="Pagani I."/>
            <person name="Ivanova N."/>
            <person name="Mikhailova N."/>
            <person name="Daligault H."/>
            <person name="Detter J.C."/>
            <person name="Tapia R."/>
            <person name="Han C."/>
            <person name="Land M."/>
            <person name="Hauser L."/>
            <person name="Markowitz V."/>
            <person name="Cheng J.-F."/>
            <person name="Hugenholtz P."/>
            <person name="Woyke T."/>
            <person name="Wu D."/>
            <person name="Spring S."/>
            <person name="Brambilla E."/>
            <person name="Klenk H.-P."/>
            <person name="Eisen J.A."/>
        </authorList>
    </citation>
    <scope>NUCLEOTIDE SEQUENCE [LARGE SCALE GENOMIC DNA]</scope>
    <source>
        <strain evidence="9">DSM 11699 / BSA</strain>
    </source>
</reference>
<dbReference type="Pfam" id="PF04002">
    <property type="entry name" value="RadC"/>
    <property type="match status" value="1"/>
</dbReference>
<dbReference type="InterPro" id="IPR001405">
    <property type="entry name" value="UPF0758"/>
</dbReference>
<evidence type="ECO:0000256" key="2">
    <source>
        <dbReference type="ARBA" id="ARBA00022723"/>
    </source>
</evidence>
<evidence type="ECO:0000256" key="6">
    <source>
        <dbReference type="RuleBase" id="RU003797"/>
    </source>
</evidence>
<dbReference type="InterPro" id="IPR025657">
    <property type="entry name" value="RadC_JAB"/>
</dbReference>
<organism evidence="8 9">
    <name type="scientific">Desulfurobacterium thermolithotrophum (strain DSM 11699 / BSA)</name>
    <dbReference type="NCBI Taxonomy" id="868864"/>
    <lineage>
        <taxon>Bacteria</taxon>
        <taxon>Pseudomonadati</taxon>
        <taxon>Aquificota</taxon>
        <taxon>Aquificia</taxon>
        <taxon>Desulfurobacteriales</taxon>
        <taxon>Desulfurobacteriaceae</taxon>
        <taxon>Desulfurobacterium</taxon>
    </lineage>
</organism>
<dbReference type="OrthoDB" id="9804482at2"/>
<dbReference type="NCBIfam" id="NF000642">
    <property type="entry name" value="PRK00024.1"/>
    <property type="match status" value="1"/>
</dbReference>
<accession>F0S368</accession>
<keyword evidence="3" id="KW-0378">Hydrolase</keyword>
<comment type="similarity">
    <text evidence="6">Belongs to the UPF0758 family.</text>
</comment>